<proteinExistence type="predicted"/>
<gene>
    <name evidence="1" type="ORF">LCGC14_2178360</name>
</gene>
<evidence type="ECO:0008006" key="2">
    <source>
        <dbReference type="Google" id="ProtNLM"/>
    </source>
</evidence>
<feature type="non-terminal residue" evidence="1">
    <location>
        <position position="1"/>
    </location>
</feature>
<dbReference type="Gene3D" id="3.30.420.240">
    <property type="match status" value="1"/>
</dbReference>
<dbReference type="EMBL" id="LAZR01028277">
    <property type="protein sequence ID" value="KKL63110.1"/>
    <property type="molecule type" value="Genomic_DNA"/>
</dbReference>
<evidence type="ECO:0000313" key="1">
    <source>
        <dbReference type="EMBL" id="KKL63110.1"/>
    </source>
</evidence>
<sequence length="179" mass="19995">NRLDPETFAHKIAGIGTEWGGLYCTVENNNHGILTLSVLDKIYPSYLIHMDPSVVTSQEEKQLFHLGYRTTGRTKPLMIGRLRTLLARELMIHSPLLRAELSTFIEKEDGNMGAQDGCMDDTVLALACAAVGINNAAMYASKDMPIAEVEDPFDFETIIDELRGKAQGYPIRSNTEWYN</sequence>
<accession>A0A0F9G0J4</accession>
<name>A0A0F9G0J4_9ZZZZ</name>
<dbReference type="AlphaFoldDB" id="A0A0F9G0J4"/>
<comment type="caution">
    <text evidence="1">The sequence shown here is derived from an EMBL/GenBank/DDBJ whole genome shotgun (WGS) entry which is preliminary data.</text>
</comment>
<organism evidence="1">
    <name type="scientific">marine sediment metagenome</name>
    <dbReference type="NCBI Taxonomy" id="412755"/>
    <lineage>
        <taxon>unclassified sequences</taxon>
        <taxon>metagenomes</taxon>
        <taxon>ecological metagenomes</taxon>
    </lineage>
</organism>
<reference evidence="1" key="1">
    <citation type="journal article" date="2015" name="Nature">
        <title>Complex archaea that bridge the gap between prokaryotes and eukaryotes.</title>
        <authorList>
            <person name="Spang A."/>
            <person name="Saw J.H."/>
            <person name="Jorgensen S.L."/>
            <person name="Zaremba-Niedzwiedzka K."/>
            <person name="Martijn J."/>
            <person name="Lind A.E."/>
            <person name="van Eijk R."/>
            <person name="Schleper C."/>
            <person name="Guy L."/>
            <person name="Ettema T.J."/>
        </authorList>
    </citation>
    <scope>NUCLEOTIDE SEQUENCE</scope>
</reference>
<protein>
    <recommendedName>
        <fullName evidence="2">Terminase large subunit gp17-like C-terminal domain-containing protein</fullName>
    </recommendedName>
</protein>